<dbReference type="EMBL" id="JACIHP010000010">
    <property type="protein sequence ID" value="MBB4493402.1"/>
    <property type="molecule type" value="Genomic_DNA"/>
</dbReference>
<keyword evidence="2" id="KW-1185">Reference proteome</keyword>
<dbReference type="Proteomes" id="UP000534590">
    <property type="component" value="Unassembled WGS sequence"/>
</dbReference>
<organism evidence="1 2">
    <name type="scientific">Agrobacterium radiobacter</name>
    <dbReference type="NCBI Taxonomy" id="362"/>
    <lineage>
        <taxon>Bacteria</taxon>
        <taxon>Pseudomonadati</taxon>
        <taxon>Pseudomonadota</taxon>
        <taxon>Alphaproteobacteria</taxon>
        <taxon>Hyphomicrobiales</taxon>
        <taxon>Rhizobiaceae</taxon>
        <taxon>Rhizobium/Agrobacterium group</taxon>
        <taxon>Agrobacterium</taxon>
        <taxon>Agrobacterium tumefaciens complex</taxon>
    </lineage>
</organism>
<name>A0ABR6JEN5_AGRRD</name>
<sequence length="79" mass="8377">MTGIDRIPAAAKTDFAPSAEIHRVGVFGHADITETSDLDSVLAHTNLSDDNDGFGYTLSVEGGKRMAVDPPGQSHRKPN</sequence>
<reference evidence="1 2" key="1">
    <citation type="submission" date="2020-08" db="EMBL/GenBank/DDBJ databases">
        <title>Genomic Encyclopedia of Type Strains, Phase IV (KMG-V): Genome sequencing to study the core and pangenomes of soil and plant-associated prokaryotes.</title>
        <authorList>
            <person name="Whitman W."/>
        </authorList>
    </citation>
    <scope>NUCLEOTIDE SEQUENCE [LARGE SCALE GENOMIC DNA]</scope>
    <source>
        <strain evidence="1 2">SEMIA 461</strain>
    </source>
</reference>
<evidence type="ECO:0000313" key="2">
    <source>
        <dbReference type="Proteomes" id="UP000534590"/>
    </source>
</evidence>
<gene>
    <name evidence="1" type="ORF">GGE40_005254</name>
</gene>
<protein>
    <submittedName>
        <fullName evidence="1">Uncharacterized protein</fullName>
    </submittedName>
</protein>
<accession>A0ABR6JEN5</accession>
<evidence type="ECO:0000313" key="1">
    <source>
        <dbReference type="EMBL" id="MBB4493402.1"/>
    </source>
</evidence>
<proteinExistence type="predicted"/>
<comment type="caution">
    <text evidence="1">The sequence shown here is derived from an EMBL/GenBank/DDBJ whole genome shotgun (WGS) entry which is preliminary data.</text>
</comment>